<accession>A0A1E3VZ14</accession>
<dbReference type="Gene3D" id="3.30.530.20">
    <property type="match status" value="1"/>
</dbReference>
<evidence type="ECO:0000313" key="1">
    <source>
        <dbReference type="EMBL" id="ODR98788.1"/>
    </source>
</evidence>
<dbReference type="Proteomes" id="UP000094501">
    <property type="component" value="Unassembled WGS sequence"/>
</dbReference>
<protein>
    <submittedName>
        <fullName evidence="1">Polyketide cyclase</fullName>
    </submittedName>
</protein>
<name>A0A1E3VZ14_9HYPH</name>
<dbReference type="EMBL" id="LPWG01000012">
    <property type="protein sequence ID" value="ODR98788.1"/>
    <property type="molecule type" value="Genomic_DNA"/>
</dbReference>
<dbReference type="OrthoDB" id="9807923at2"/>
<gene>
    <name evidence="1" type="ORF">AUC68_06170</name>
</gene>
<comment type="caution">
    <text evidence="1">The sequence shown here is derived from an EMBL/GenBank/DDBJ whole genome shotgun (WGS) entry which is preliminary data.</text>
</comment>
<evidence type="ECO:0000313" key="2">
    <source>
        <dbReference type="Proteomes" id="UP000094501"/>
    </source>
</evidence>
<dbReference type="RefSeq" id="WP_069437516.1">
    <property type="nucleotide sequence ID" value="NZ_LPWG01000012.1"/>
</dbReference>
<dbReference type="InterPro" id="IPR023393">
    <property type="entry name" value="START-like_dom_sf"/>
</dbReference>
<dbReference type="InterPro" id="IPR019587">
    <property type="entry name" value="Polyketide_cyclase/dehydratase"/>
</dbReference>
<dbReference type="CDD" id="cd07818">
    <property type="entry name" value="SRPBCC_1"/>
    <property type="match status" value="1"/>
</dbReference>
<dbReference type="AlphaFoldDB" id="A0A1E3VZ14"/>
<sequence>MFKKILLVLLALIAAFVIYVALQPDAYKVERSVTVAAPAAKVFENVNNLRKWEAWSPWAKLDPNAKVMFQGPEAGNGAAMSWDGNDNVGAGKMTIVESDPDKAVNIKVTFTRPFEGGTNSDFSFTPKGDQTEVAWAMHGTHSFVEKAFCVVFGGLGMMGKDIDKGLSQLKAVAEQS</sequence>
<dbReference type="Pfam" id="PF10604">
    <property type="entry name" value="Polyketide_cyc2"/>
    <property type="match status" value="1"/>
</dbReference>
<reference evidence="1 2" key="1">
    <citation type="journal article" date="2016" name="Environ. Microbiol.">
        <title>New Methyloceanibacter diversity from North Sea sediments includes methanotroph containing solely the soluble methane monooxygenase.</title>
        <authorList>
            <person name="Vekeman B."/>
            <person name="Kerckhof F.M."/>
            <person name="Cremers G."/>
            <person name="de Vos P."/>
            <person name="Vandamme P."/>
            <person name="Boon N."/>
            <person name="Op den Camp H.J."/>
            <person name="Heylen K."/>
        </authorList>
    </citation>
    <scope>NUCLEOTIDE SEQUENCE [LARGE SCALE GENOMIC DNA]</scope>
    <source>
        <strain evidence="1 2">R-67174</strain>
    </source>
</reference>
<keyword evidence="2" id="KW-1185">Reference proteome</keyword>
<dbReference type="SUPFAM" id="SSF55961">
    <property type="entry name" value="Bet v1-like"/>
    <property type="match status" value="1"/>
</dbReference>
<proteinExistence type="predicted"/>
<organism evidence="1 2">
    <name type="scientific">Methyloceanibacter methanicus</name>
    <dbReference type="NCBI Taxonomy" id="1774968"/>
    <lineage>
        <taxon>Bacteria</taxon>
        <taxon>Pseudomonadati</taxon>
        <taxon>Pseudomonadota</taxon>
        <taxon>Alphaproteobacteria</taxon>
        <taxon>Hyphomicrobiales</taxon>
        <taxon>Hyphomicrobiaceae</taxon>
        <taxon>Methyloceanibacter</taxon>
    </lineage>
</organism>